<dbReference type="AlphaFoldDB" id="A0A6G3WN22"/>
<reference evidence="2" key="1">
    <citation type="submission" date="2020-01" db="EMBL/GenBank/DDBJ databases">
        <title>Insect and environment-associated Actinomycetes.</title>
        <authorList>
            <person name="Currrie C."/>
            <person name="Chevrette M."/>
            <person name="Carlson C."/>
            <person name="Stubbendieck R."/>
            <person name="Wendt-Pienkowski E."/>
        </authorList>
    </citation>
    <scope>NUCLEOTIDE SEQUENCE</scope>
    <source>
        <strain evidence="2">SID7499</strain>
    </source>
</reference>
<protein>
    <submittedName>
        <fullName evidence="2">Uncharacterized protein</fullName>
    </submittedName>
</protein>
<proteinExistence type="predicted"/>
<gene>
    <name evidence="2" type="ORF">G3M58_10660</name>
</gene>
<organism evidence="2">
    <name type="scientific">Streptomyces sp. SID7499</name>
    <dbReference type="NCBI Taxonomy" id="2706086"/>
    <lineage>
        <taxon>Bacteria</taxon>
        <taxon>Bacillati</taxon>
        <taxon>Actinomycetota</taxon>
        <taxon>Actinomycetes</taxon>
        <taxon>Kitasatosporales</taxon>
        <taxon>Streptomycetaceae</taxon>
        <taxon>Streptomyces</taxon>
    </lineage>
</organism>
<sequence length="85" mass="8832">MAAATAAEWLTAAALGAGAYVPLAALVVANAGRDFHMPHVSLDPARTAAHRAHDAAEHAALKARLQLAAWLLALSCHLEMKEGAR</sequence>
<dbReference type="EMBL" id="JAAGMN010001114">
    <property type="protein sequence ID" value="NEE06906.1"/>
    <property type="molecule type" value="Genomic_DNA"/>
</dbReference>
<evidence type="ECO:0000256" key="1">
    <source>
        <dbReference type="SAM" id="Phobius"/>
    </source>
</evidence>
<accession>A0A6G3WN22</accession>
<keyword evidence="1" id="KW-0812">Transmembrane</keyword>
<keyword evidence="1" id="KW-0472">Membrane</keyword>
<comment type="caution">
    <text evidence="2">The sequence shown here is derived from an EMBL/GenBank/DDBJ whole genome shotgun (WGS) entry which is preliminary data.</text>
</comment>
<name>A0A6G3WN22_9ACTN</name>
<evidence type="ECO:0000313" key="2">
    <source>
        <dbReference type="EMBL" id="NEE06906.1"/>
    </source>
</evidence>
<feature type="transmembrane region" description="Helical" evidence="1">
    <location>
        <begin position="6"/>
        <end position="29"/>
    </location>
</feature>
<keyword evidence="1" id="KW-1133">Transmembrane helix</keyword>